<proteinExistence type="predicted"/>
<keyword evidence="4" id="KW-1185">Reference proteome</keyword>
<name>A0A2N3VFM6_9NOCA</name>
<gene>
    <name evidence="3" type="ORF">ATK86_4832</name>
</gene>
<dbReference type="EMBL" id="PJMW01000002">
    <property type="protein sequence ID" value="PKV80407.1"/>
    <property type="molecule type" value="Genomic_DNA"/>
</dbReference>
<dbReference type="PANTHER" id="PTHR11070:SF2">
    <property type="entry name" value="ATP-DEPENDENT DNA HELICASE SRS2"/>
    <property type="match status" value="1"/>
</dbReference>
<dbReference type="RefSeq" id="WP_101466349.1">
    <property type="nucleotide sequence ID" value="NZ_PJMW01000002.1"/>
</dbReference>
<dbReference type="SUPFAM" id="SSF52540">
    <property type="entry name" value="P-loop containing nucleoside triphosphate hydrolases"/>
    <property type="match status" value="1"/>
</dbReference>
<feature type="region of interest" description="Disordered" evidence="1">
    <location>
        <begin position="463"/>
        <end position="490"/>
    </location>
</feature>
<dbReference type="GO" id="GO:0016787">
    <property type="term" value="F:hydrolase activity"/>
    <property type="evidence" value="ECO:0007669"/>
    <property type="project" value="UniProtKB-KW"/>
</dbReference>
<keyword evidence="3" id="KW-0547">Nucleotide-binding</keyword>
<keyword evidence="3" id="KW-0347">Helicase</keyword>
<dbReference type="Gene3D" id="3.40.50.300">
    <property type="entry name" value="P-loop containing nucleotide triphosphate hydrolases"/>
    <property type="match status" value="2"/>
</dbReference>
<feature type="domain" description="UvrD-like helicase C-terminal" evidence="2">
    <location>
        <begin position="379"/>
        <end position="427"/>
    </location>
</feature>
<dbReference type="GO" id="GO:0005524">
    <property type="term" value="F:ATP binding"/>
    <property type="evidence" value="ECO:0007669"/>
    <property type="project" value="UniProtKB-KW"/>
</dbReference>
<evidence type="ECO:0000313" key="4">
    <source>
        <dbReference type="Proteomes" id="UP000233766"/>
    </source>
</evidence>
<dbReference type="InterPro" id="IPR027785">
    <property type="entry name" value="UvrD-like_helicase_C"/>
</dbReference>
<feature type="compositionally biased region" description="Basic and acidic residues" evidence="1">
    <location>
        <begin position="463"/>
        <end position="477"/>
    </location>
</feature>
<protein>
    <submittedName>
        <fullName evidence="3">UvrD-like helicase family protein</fullName>
    </submittedName>
</protein>
<evidence type="ECO:0000256" key="1">
    <source>
        <dbReference type="SAM" id="MobiDB-lite"/>
    </source>
</evidence>
<evidence type="ECO:0000313" key="3">
    <source>
        <dbReference type="EMBL" id="PKV80407.1"/>
    </source>
</evidence>
<reference evidence="3 4" key="1">
    <citation type="submission" date="2017-12" db="EMBL/GenBank/DDBJ databases">
        <title>Sequencing the genomes of 1000 Actinobacteria strains.</title>
        <authorList>
            <person name="Klenk H.-P."/>
        </authorList>
    </citation>
    <scope>NUCLEOTIDE SEQUENCE [LARGE SCALE GENOMIC DNA]</scope>
    <source>
        <strain evidence="3 4">DSM 44489</strain>
    </source>
</reference>
<keyword evidence="3" id="KW-0067">ATP-binding</keyword>
<sequence length="577" mass="63459">MEFDEFQQRVIYGDADARRIVVAGPGAGKTATSVKLIQRLDSEISPDSDDQIIFVSFSRAAVRAAFDAFASADDDYRSEVAAMTLDSLAWQITHNELGESGSAATDFDGRIRAATQQLRDHYAGEVDHVVHLIVDEAQDLSAARRELLLTIIDALPIASGVTIFGDPLQSIYDFLDDEETAGSELSAWDLLVEALAERSITEIFYLENNYRAQRKSARDVVRAERLLRGADSATRTALLDELVSDLTHMDLDELVPRANAWKGSTAVLARTNAEVIWLFDKLGRTELPCTWLSPGRKRSVAPWVAELWEFTSGKPFTRGVFNEFVSQHGALTEGAFRDLVHATDAGSFIDWRSFARALSRGIDRVEPWFNGDEADTVKVSTIHQSKGLEFDNVAVAGPSAMLRPSKGTPENELLLVALSRGRQKVVILNQQAPFTRRLPGGGFLYQPHPRTQKATAVAIEPHHLQSERPVGGEEGQKALRSRGRSKPLTFGRLSTGGAEWPAYRCLIDGHAVGSTTEDFGRSLAHAIGKSGHTTGWPDLGSVLLEGTETCWNTTEGTSFWIKPRPLGFATVVWKKED</sequence>
<dbReference type="GO" id="GO:0000725">
    <property type="term" value="P:recombinational repair"/>
    <property type="evidence" value="ECO:0007669"/>
    <property type="project" value="TreeGrafter"/>
</dbReference>
<organism evidence="3 4">
    <name type="scientific">Nocardia fluminea</name>
    <dbReference type="NCBI Taxonomy" id="134984"/>
    <lineage>
        <taxon>Bacteria</taxon>
        <taxon>Bacillati</taxon>
        <taxon>Actinomycetota</taxon>
        <taxon>Actinomycetes</taxon>
        <taxon>Mycobacteriales</taxon>
        <taxon>Nocardiaceae</taxon>
        <taxon>Nocardia</taxon>
    </lineage>
</organism>
<comment type="caution">
    <text evidence="3">The sequence shown here is derived from an EMBL/GenBank/DDBJ whole genome shotgun (WGS) entry which is preliminary data.</text>
</comment>
<dbReference type="PANTHER" id="PTHR11070">
    <property type="entry name" value="UVRD / RECB / PCRA DNA HELICASE FAMILY MEMBER"/>
    <property type="match status" value="1"/>
</dbReference>
<dbReference type="GO" id="GO:0043138">
    <property type="term" value="F:3'-5' DNA helicase activity"/>
    <property type="evidence" value="ECO:0007669"/>
    <property type="project" value="TreeGrafter"/>
</dbReference>
<keyword evidence="3" id="KW-0378">Hydrolase</keyword>
<evidence type="ECO:0000259" key="2">
    <source>
        <dbReference type="Pfam" id="PF13538"/>
    </source>
</evidence>
<dbReference type="OrthoDB" id="3196525at2"/>
<dbReference type="AlphaFoldDB" id="A0A2N3VFM6"/>
<dbReference type="InterPro" id="IPR027417">
    <property type="entry name" value="P-loop_NTPase"/>
</dbReference>
<dbReference type="Proteomes" id="UP000233766">
    <property type="component" value="Unassembled WGS sequence"/>
</dbReference>
<dbReference type="Pfam" id="PF13538">
    <property type="entry name" value="UvrD_C_2"/>
    <property type="match status" value="1"/>
</dbReference>
<dbReference type="Pfam" id="PF13245">
    <property type="entry name" value="AAA_19"/>
    <property type="match status" value="1"/>
</dbReference>
<dbReference type="GO" id="GO:0003677">
    <property type="term" value="F:DNA binding"/>
    <property type="evidence" value="ECO:0007669"/>
    <property type="project" value="InterPro"/>
</dbReference>
<dbReference type="InterPro" id="IPR000212">
    <property type="entry name" value="DNA_helicase_UvrD/REP"/>
</dbReference>
<accession>A0A2N3VFM6</accession>